<comment type="caution">
    <text evidence="1">The sequence shown here is derived from an EMBL/GenBank/DDBJ whole genome shotgun (WGS) entry which is preliminary data.</text>
</comment>
<evidence type="ECO:0000313" key="1">
    <source>
        <dbReference type="EMBL" id="MBW8199865.1"/>
    </source>
</evidence>
<dbReference type="EMBL" id="JAHZSV010000009">
    <property type="protein sequence ID" value="MBW8199865.1"/>
    <property type="molecule type" value="Genomic_DNA"/>
</dbReference>
<accession>A0ABS7EQM7</accession>
<reference evidence="1 2" key="1">
    <citation type="submission" date="2021-08" db="EMBL/GenBank/DDBJ databases">
        <title>Muricauda profundi sp. nov., a marine bacterium isolated from deep seawater of the Mariana Trench.</title>
        <authorList>
            <person name="Wei Y."/>
        </authorList>
    </citation>
    <scope>NUCLEOTIDE SEQUENCE [LARGE SCALE GENOMIC DNA]</scope>
    <source>
        <strain evidence="1 2">W52</strain>
    </source>
</reference>
<dbReference type="Proteomes" id="UP001196136">
    <property type="component" value="Unassembled WGS sequence"/>
</dbReference>
<protein>
    <submittedName>
        <fullName evidence="1">Uncharacterized protein</fullName>
    </submittedName>
</protein>
<gene>
    <name evidence="1" type="ORF">K1F36_08500</name>
</gene>
<keyword evidence="2" id="KW-1185">Reference proteome</keyword>
<name>A0ABS7EQM7_9FLAO</name>
<dbReference type="RefSeq" id="WP_220113443.1">
    <property type="nucleotide sequence ID" value="NZ_JAHZSV010000009.1"/>
</dbReference>
<proteinExistence type="predicted"/>
<organism evidence="1 2">
    <name type="scientific">Flagellimonas abyssi</name>
    <dbReference type="NCBI Taxonomy" id="2864871"/>
    <lineage>
        <taxon>Bacteria</taxon>
        <taxon>Pseudomonadati</taxon>
        <taxon>Bacteroidota</taxon>
        <taxon>Flavobacteriia</taxon>
        <taxon>Flavobacteriales</taxon>
        <taxon>Flavobacteriaceae</taxon>
        <taxon>Flagellimonas</taxon>
    </lineage>
</organism>
<sequence>MKKIFCLLILVFYSKSTLAQKKSEGNASGFNQIIEKFTESLKWDPFSGRVNDSVSPQNLYETDEFKLSISENPIPFDTFHKVLINPSFTDDFEDYDDNYINYPVSYSVIYDNRLVSLFRNGRFVCHSLKDFNRDIDFENKLNSKKFKYHWVINGELGALSGSTIYLYSNGRWIKYKERFPLESQPKLFEDEDYIVFNDCNGEWGGIVYFYDKETEDIYFTESTCSNTVIKDRASYLVVAHMGHMMGSTSIKEIKNPSLLEKCTKSFLNKRRKGRILNYYDDSSAFEYRFKGFEILLFSSFEVDDRRLYLAHINDMTFIVELKNQRIEIVSPLFNDGFYTHNPTTKTFGPYTLINMDYYGTAKDKEVSILILKGNTITKLDWNKIQNL</sequence>
<evidence type="ECO:0000313" key="2">
    <source>
        <dbReference type="Proteomes" id="UP001196136"/>
    </source>
</evidence>